<dbReference type="GO" id="GO:0003849">
    <property type="term" value="F:3-deoxy-7-phosphoheptulonate synthase activity"/>
    <property type="evidence" value="ECO:0007669"/>
    <property type="project" value="UniProtKB-EC"/>
</dbReference>
<keyword evidence="3" id="KW-0104">Cadmium</keyword>
<dbReference type="EC" id="2.5.1.54" evidence="4"/>
<keyword evidence="4" id="KW-0057">Aromatic amino acid biosynthesis</keyword>
<evidence type="ECO:0000313" key="5">
    <source>
        <dbReference type="EMBL" id="RAG81526.1"/>
    </source>
</evidence>
<reference evidence="5 6" key="1">
    <citation type="submission" date="2018-06" db="EMBL/GenBank/DDBJ databases">
        <title>Streptacidiphilus pinicola sp. nov., isolated from pine grove soil.</title>
        <authorList>
            <person name="Roh S.G."/>
            <person name="Park S."/>
            <person name="Kim M.-K."/>
            <person name="Yun B.-R."/>
            <person name="Park J."/>
            <person name="Kim M.J."/>
            <person name="Kim Y.S."/>
            <person name="Kim S.B."/>
        </authorList>
    </citation>
    <scope>NUCLEOTIDE SEQUENCE [LARGE SCALE GENOMIC DNA]</scope>
    <source>
        <strain evidence="5 6">MMS16-CNU450</strain>
    </source>
</reference>
<dbReference type="PANTHER" id="PTHR21337">
    <property type="entry name" value="PHOSPHO-2-DEHYDRO-3-DEOXYHEPTONATE ALDOLASE 1, 2"/>
    <property type="match status" value="1"/>
</dbReference>
<dbReference type="Proteomes" id="UP000248889">
    <property type="component" value="Unassembled WGS sequence"/>
</dbReference>
<dbReference type="PANTHER" id="PTHR21337:SF0">
    <property type="entry name" value="PHOSPHO-2-DEHYDRO-3-DEOXYHEPTONATE ALDOLASE"/>
    <property type="match status" value="1"/>
</dbReference>
<dbReference type="AlphaFoldDB" id="A0A2X0IV83"/>
<comment type="pathway">
    <text evidence="4">Metabolic intermediate biosynthesis; chorismate biosynthesis; chorismate from D-erythrose 4-phosphate and phosphoenolpyruvate: step 1/7.</text>
</comment>
<dbReference type="SUPFAM" id="SSF51569">
    <property type="entry name" value="Aldolase"/>
    <property type="match status" value="1"/>
</dbReference>
<gene>
    <name evidence="5" type="ORF">DN069_32235</name>
</gene>
<feature type="binding site" evidence="3">
    <location>
        <position position="388"/>
    </location>
    <ligand>
        <name>Mn(2+)</name>
        <dbReference type="ChEBI" id="CHEBI:29035"/>
    </ligand>
</feature>
<dbReference type="UniPathway" id="UPA00053">
    <property type="reaction ID" value="UER00084"/>
</dbReference>
<feature type="binding site" evidence="3">
    <location>
        <position position="103"/>
    </location>
    <ligand>
        <name>phosphoenolpyruvate</name>
        <dbReference type="ChEBI" id="CHEBI:58702"/>
    </ligand>
</feature>
<evidence type="ECO:0000256" key="4">
    <source>
        <dbReference type="RuleBase" id="RU363071"/>
    </source>
</evidence>
<feature type="binding site" evidence="3">
    <location>
        <position position="314"/>
    </location>
    <ligand>
        <name>phosphoenolpyruvate</name>
        <dbReference type="ChEBI" id="CHEBI:58702"/>
    </ligand>
</feature>
<comment type="caution">
    <text evidence="5">The sequence shown here is derived from an EMBL/GenBank/DDBJ whole genome shotgun (WGS) entry which is preliminary data.</text>
</comment>
<dbReference type="GO" id="GO:0009073">
    <property type="term" value="P:aromatic amino acid family biosynthetic process"/>
    <property type="evidence" value="ECO:0007669"/>
    <property type="project" value="UniProtKB-KW"/>
</dbReference>
<name>A0A2X0IV83_9ACTN</name>
<dbReference type="GO" id="GO:0009423">
    <property type="term" value="P:chorismate biosynthetic process"/>
    <property type="evidence" value="ECO:0007669"/>
    <property type="project" value="UniProtKB-UniPathway"/>
</dbReference>
<keyword evidence="2 4" id="KW-0808">Transferase</keyword>
<dbReference type="NCBIfam" id="TIGR01358">
    <property type="entry name" value="DAHP_synth_II"/>
    <property type="match status" value="1"/>
</dbReference>
<evidence type="ECO:0000256" key="1">
    <source>
        <dbReference type="ARBA" id="ARBA00008911"/>
    </source>
</evidence>
<evidence type="ECO:0000313" key="6">
    <source>
        <dbReference type="Proteomes" id="UP000248889"/>
    </source>
</evidence>
<feature type="binding site" evidence="3">
    <location>
        <begin position="260"/>
        <end position="261"/>
    </location>
    <ligand>
        <name>phosphoenolpyruvate</name>
        <dbReference type="ChEBI" id="CHEBI:58702"/>
    </ligand>
</feature>
<feature type="binding site" evidence="3">
    <location>
        <position position="64"/>
    </location>
    <ligand>
        <name>Mn(2+)</name>
        <dbReference type="ChEBI" id="CHEBI:29035"/>
    </ligand>
</feature>
<evidence type="ECO:0000256" key="3">
    <source>
        <dbReference type="PIRSR" id="PIRSR602480-1"/>
    </source>
</evidence>
<feature type="binding site" evidence="3">
    <location>
        <position position="346"/>
    </location>
    <ligand>
        <name>Mn(2+)</name>
        <dbReference type="ChEBI" id="CHEBI:29035"/>
    </ligand>
</feature>
<keyword evidence="4" id="KW-0028">Amino-acid biosynthesis</keyword>
<dbReference type="RefSeq" id="WP_111506789.1">
    <property type="nucleotide sequence ID" value="NZ_QKYN01000154.1"/>
</dbReference>
<evidence type="ECO:0000256" key="2">
    <source>
        <dbReference type="ARBA" id="ARBA00022679"/>
    </source>
</evidence>
<proteinExistence type="inferred from homology"/>
<dbReference type="GO" id="GO:0008652">
    <property type="term" value="P:amino acid biosynthetic process"/>
    <property type="evidence" value="ECO:0007669"/>
    <property type="project" value="UniProtKB-KW"/>
</dbReference>
<accession>A0A2X0IV83</accession>
<sequence length="450" mass="49182">MTNIDGWRSLPAAQQPDWPDTLDAALDRLSSALPLVTPGECELLKQRLAEVSQGRAFLLQGGDCAETFADTTTESVQGKFRTLLQMALVMTFGASIPVIKMGRMAGQFAKPRSSSTETQDGVTLPAYRGDAVNGFGFTEAERAPDPERLIRMHAAAAATVNMLRAESLGGGADLRQAHSWNRDFVASSPVGVRYEALADRIDHSLDFMDACGVDPAALHTTEFFVSHEGLLLDYEDALVRRAPDTGNLYATSAHLLWIGERTRQLDGAHVEFFSRLANPVAVKLGPNVEPDEMLRLMDRLDPDREPGRLTFVARMGVGLVSDRLPVLVEKAAAEGAVASWVCDPMHGNTFQAPSGIKTRSFDDIAEEVTRFFEVHRSIGTHPGGIHLEFTGDNVTECIGGGSDLGFEDLRRSYTSTCDPRLNRTQSLDLAFQVAELMAAQRESFRADAWR</sequence>
<comment type="cofactor">
    <cofactor evidence="3">
        <name>Mn(2+)</name>
        <dbReference type="ChEBI" id="CHEBI:29035"/>
    </cofactor>
    <cofactor evidence="3">
        <name>Co(2+)</name>
        <dbReference type="ChEBI" id="CHEBI:48828"/>
    </cofactor>
    <cofactor evidence="3">
        <name>Cd(2+)</name>
        <dbReference type="ChEBI" id="CHEBI:48775"/>
    </cofactor>
    <text evidence="3">Binds 1 divalent cation per subunit. The enzyme is active with manganese, cobalt or cadmium ions.</text>
</comment>
<keyword evidence="3" id="KW-0464">Manganese</keyword>
<dbReference type="OrthoDB" id="9766852at2"/>
<dbReference type="InterPro" id="IPR002480">
    <property type="entry name" value="DAHP_synth_2"/>
</dbReference>
<dbReference type="Pfam" id="PF01474">
    <property type="entry name" value="DAHP_synth_2"/>
    <property type="match status" value="1"/>
</dbReference>
<keyword evidence="6" id="KW-1185">Reference proteome</keyword>
<comment type="similarity">
    <text evidence="1 4">Belongs to the class-II DAHP synthase family.</text>
</comment>
<feature type="binding site" evidence="3">
    <location>
        <position position="283"/>
    </location>
    <ligand>
        <name>phosphoenolpyruvate</name>
        <dbReference type="ChEBI" id="CHEBI:58702"/>
    </ligand>
</feature>
<dbReference type="InterPro" id="IPR013785">
    <property type="entry name" value="Aldolase_TIM"/>
</dbReference>
<feature type="binding site" evidence="3">
    <location>
        <position position="418"/>
    </location>
    <ligand>
        <name>Mn(2+)</name>
        <dbReference type="ChEBI" id="CHEBI:29035"/>
    </ligand>
</feature>
<protein>
    <recommendedName>
        <fullName evidence="4">Phospho-2-dehydro-3-deoxyheptonate aldolase</fullName>
        <ecNumber evidence="4">2.5.1.54</ecNumber>
    </recommendedName>
</protein>
<comment type="catalytic activity">
    <reaction evidence="4">
        <text>D-erythrose 4-phosphate + phosphoenolpyruvate + H2O = 7-phospho-2-dehydro-3-deoxy-D-arabino-heptonate + phosphate</text>
        <dbReference type="Rhea" id="RHEA:14717"/>
        <dbReference type="ChEBI" id="CHEBI:15377"/>
        <dbReference type="ChEBI" id="CHEBI:16897"/>
        <dbReference type="ChEBI" id="CHEBI:43474"/>
        <dbReference type="ChEBI" id="CHEBI:58394"/>
        <dbReference type="ChEBI" id="CHEBI:58702"/>
        <dbReference type="EC" id="2.5.1.54"/>
    </reaction>
</comment>
<keyword evidence="3" id="KW-0170">Cobalt</keyword>
<dbReference type="EMBL" id="QKYN01000154">
    <property type="protein sequence ID" value="RAG81526.1"/>
    <property type="molecule type" value="Genomic_DNA"/>
</dbReference>
<dbReference type="Gene3D" id="3.20.20.70">
    <property type="entry name" value="Aldolase class I"/>
    <property type="match status" value="1"/>
</dbReference>
<organism evidence="5 6">
    <name type="scientific">Streptacidiphilus pinicola</name>
    <dbReference type="NCBI Taxonomy" id="2219663"/>
    <lineage>
        <taxon>Bacteria</taxon>
        <taxon>Bacillati</taxon>
        <taxon>Actinomycetota</taxon>
        <taxon>Actinomycetes</taxon>
        <taxon>Kitasatosporales</taxon>
        <taxon>Streptomycetaceae</taxon>
        <taxon>Streptacidiphilus</taxon>
    </lineage>
</organism>